<dbReference type="OrthoDB" id="9815592at2"/>
<evidence type="ECO:0000313" key="2">
    <source>
        <dbReference type="Proteomes" id="UP000092627"/>
    </source>
</evidence>
<dbReference type="Gene3D" id="2.160.10.10">
    <property type="entry name" value="Hexapeptide repeat proteins"/>
    <property type="match status" value="1"/>
</dbReference>
<dbReference type="SUPFAM" id="SSF51161">
    <property type="entry name" value="Trimeric LpxA-like enzymes"/>
    <property type="match status" value="1"/>
</dbReference>
<protein>
    <submittedName>
        <fullName evidence="1">Maltose O-acetyltransferase</fullName>
        <ecNumber evidence="1">2.3.1.79</ecNumber>
    </submittedName>
</protein>
<keyword evidence="1" id="KW-0012">Acyltransferase</keyword>
<dbReference type="RefSeq" id="WP_067210027.1">
    <property type="nucleotide sequence ID" value="NZ_FLOC01000012.1"/>
</dbReference>
<dbReference type="EMBL" id="FLOC01000012">
    <property type="protein sequence ID" value="SBS32288.1"/>
    <property type="molecule type" value="Genomic_DNA"/>
</dbReference>
<dbReference type="PANTHER" id="PTHR23416">
    <property type="entry name" value="SIALIC ACID SYNTHASE-RELATED"/>
    <property type="match status" value="1"/>
</dbReference>
<gene>
    <name evidence="1" type="primary">maa</name>
    <name evidence="1" type="ORF">MAQ5080_02221</name>
</gene>
<dbReference type="InterPro" id="IPR001451">
    <property type="entry name" value="Hexapep"/>
</dbReference>
<dbReference type="Pfam" id="PF00132">
    <property type="entry name" value="Hexapep"/>
    <property type="match status" value="1"/>
</dbReference>
<dbReference type="InterPro" id="IPR011004">
    <property type="entry name" value="Trimer_LpxA-like_sf"/>
</dbReference>
<dbReference type="GO" id="GO:0008925">
    <property type="term" value="F:maltose O-acetyltransferase activity"/>
    <property type="evidence" value="ECO:0007669"/>
    <property type="project" value="UniProtKB-EC"/>
</dbReference>
<name>A0A1A8TFV3_9GAMM</name>
<organism evidence="1 2">
    <name type="scientific">Marinomonas aquimarina</name>
    <dbReference type="NCBI Taxonomy" id="295068"/>
    <lineage>
        <taxon>Bacteria</taxon>
        <taxon>Pseudomonadati</taxon>
        <taxon>Pseudomonadota</taxon>
        <taxon>Gammaproteobacteria</taxon>
        <taxon>Oceanospirillales</taxon>
        <taxon>Oceanospirillaceae</taxon>
        <taxon>Marinomonas</taxon>
    </lineage>
</organism>
<dbReference type="STRING" id="295068.MAQ5080_02221"/>
<proteinExistence type="predicted"/>
<accession>A0A1A8TFV3</accession>
<sequence length="224" mass="24673">MKPLKKLYHYIRCLPKTVFFNFYYFPFKQAIKLPVIVSHRTKFNRLKGKVYLPDNAKTGKIRLGFGQVQVADSQHSRFIWSLEKGGSVRFGHDVRIGTGCKLFVAGALSFGNKVTFSGEGSITCQNKITIANGCLVSWRTVIMDTDFHAVTDEQGRRLNPDTPITIGDSVWVCANAMILKGVTIGSNTIVSASANVVSSFEGNQILGGNPAKVIGSMKNKTFDM</sequence>
<dbReference type="PANTHER" id="PTHR23416:SF78">
    <property type="entry name" value="LIPOPOLYSACCHARIDE BIOSYNTHESIS O-ACETYL TRANSFERASE WBBJ-RELATED"/>
    <property type="match status" value="1"/>
</dbReference>
<keyword evidence="1" id="KW-0808">Transferase</keyword>
<dbReference type="EC" id="2.3.1.79" evidence="1"/>
<dbReference type="InterPro" id="IPR051159">
    <property type="entry name" value="Hexapeptide_acetyltransf"/>
</dbReference>
<dbReference type="AlphaFoldDB" id="A0A1A8TFV3"/>
<evidence type="ECO:0000313" key="1">
    <source>
        <dbReference type="EMBL" id="SBS32288.1"/>
    </source>
</evidence>
<dbReference type="Proteomes" id="UP000092627">
    <property type="component" value="Unassembled WGS sequence"/>
</dbReference>
<reference evidence="1 2" key="1">
    <citation type="submission" date="2016-06" db="EMBL/GenBank/DDBJ databases">
        <authorList>
            <person name="Kjaerup R.B."/>
            <person name="Dalgaard T.S."/>
            <person name="Juul-Madsen H.R."/>
        </authorList>
    </citation>
    <scope>NUCLEOTIDE SEQUENCE [LARGE SCALE GENOMIC DNA]</scope>
    <source>
        <strain evidence="1 2">CECT 5080</strain>
    </source>
</reference>
<keyword evidence="2" id="KW-1185">Reference proteome</keyword>
<dbReference type="CDD" id="cd04647">
    <property type="entry name" value="LbH_MAT_like"/>
    <property type="match status" value="1"/>
</dbReference>